<feature type="domain" description="EF-hand" evidence="3">
    <location>
        <begin position="128"/>
        <end position="157"/>
    </location>
</feature>
<dbReference type="Proteomes" id="UP001217089">
    <property type="component" value="Unassembled WGS sequence"/>
</dbReference>
<sequence length="264" mass="30663">MEKEDIQEAMPRIAAFQQEKLEYYFKFFGIRAIVLVHSNNDGFLEKDDLSGFMKKILDYTGWPENSSAARECQEVHATFFEILKEKTSDNENDNYRVSKTEWIDIWASILPGCMGMYNFPVWLRLLPKSLFKIMDKNGDGVIDKDELEEFYEKMVHIKPSVAKDLSVKAMNDMTDFGRYPLNLHGYEQIFANFLLGRTPYGPGRYIFGCFEHALEQLSKFKLVQGAKNDEKEDDDDTLPDNYQPRISSARRPSMEAYGGHGRRK</sequence>
<gene>
    <name evidence="4" type="ORF">KUTeg_014536</name>
</gene>
<proteinExistence type="predicted"/>
<protein>
    <recommendedName>
        <fullName evidence="3">EF-hand domain-containing protein</fullName>
    </recommendedName>
</protein>
<evidence type="ECO:0000256" key="2">
    <source>
        <dbReference type="SAM" id="MobiDB-lite"/>
    </source>
</evidence>
<evidence type="ECO:0000313" key="4">
    <source>
        <dbReference type="EMBL" id="KAJ8307889.1"/>
    </source>
</evidence>
<evidence type="ECO:0000259" key="3">
    <source>
        <dbReference type="PROSITE" id="PS50222"/>
    </source>
</evidence>
<dbReference type="InterPro" id="IPR011992">
    <property type="entry name" value="EF-hand-dom_pair"/>
</dbReference>
<feature type="region of interest" description="Disordered" evidence="2">
    <location>
        <begin position="225"/>
        <end position="264"/>
    </location>
</feature>
<comment type="caution">
    <text evidence="4">The sequence shown here is derived from an EMBL/GenBank/DDBJ whole genome shotgun (WGS) entry which is preliminary data.</text>
</comment>
<dbReference type="PROSITE" id="PS00018">
    <property type="entry name" value="EF_HAND_1"/>
    <property type="match status" value="1"/>
</dbReference>
<dbReference type="Pfam" id="PF13202">
    <property type="entry name" value="EF-hand_5"/>
    <property type="match status" value="1"/>
</dbReference>
<keyword evidence="1" id="KW-0106">Calcium</keyword>
<dbReference type="Gene3D" id="1.10.238.10">
    <property type="entry name" value="EF-hand"/>
    <property type="match status" value="1"/>
</dbReference>
<dbReference type="EMBL" id="JARBDR010000686">
    <property type="protein sequence ID" value="KAJ8307889.1"/>
    <property type="molecule type" value="Genomic_DNA"/>
</dbReference>
<dbReference type="InterPro" id="IPR018247">
    <property type="entry name" value="EF_Hand_1_Ca_BS"/>
</dbReference>
<accession>A0ABQ9ES82</accession>
<reference evidence="4 5" key="1">
    <citation type="submission" date="2022-12" db="EMBL/GenBank/DDBJ databases">
        <title>Chromosome-level genome of Tegillarca granosa.</title>
        <authorList>
            <person name="Kim J."/>
        </authorList>
    </citation>
    <scope>NUCLEOTIDE SEQUENCE [LARGE SCALE GENOMIC DNA]</scope>
    <source>
        <strain evidence="4">Teg-2019</strain>
        <tissue evidence="4">Adductor muscle</tissue>
    </source>
</reference>
<dbReference type="PROSITE" id="PS50222">
    <property type="entry name" value="EF_HAND_2"/>
    <property type="match status" value="1"/>
</dbReference>
<name>A0ABQ9ES82_TEGGR</name>
<dbReference type="InterPro" id="IPR002048">
    <property type="entry name" value="EF_hand_dom"/>
</dbReference>
<organism evidence="4 5">
    <name type="scientific">Tegillarca granosa</name>
    <name type="common">Malaysian cockle</name>
    <name type="synonym">Anadara granosa</name>
    <dbReference type="NCBI Taxonomy" id="220873"/>
    <lineage>
        <taxon>Eukaryota</taxon>
        <taxon>Metazoa</taxon>
        <taxon>Spiralia</taxon>
        <taxon>Lophotrochozoa</taxon>
        <taxon>Mollusca</taxon>
        <taxon>Bivalvia</taxon>
        <taxon>Autobranchia</taxon>
        <taxon>Pteriomorphia</taxon>
        <taxon>Arcoida</taxon>
        <taxon>Arcoidea</taxon>
        <taxon>Arcidae</taxon>
        <taxon>Tegillarca</taxon>
    </lineage>
</organism>
<evidence type="ECO:0000256" key="1">
    <source>
        <dbReference type="ARBA" id="ARBA00022837"/>
    </source>
</evidence>
<evidence type="ECO:0000313" key="5">
    <source>
        <dbReference type="Proteomes" id="UP001217089"/>
    </source>
</evidence>
<dbReference type="SMART" id="SM00054">
    <property type="entry name" value="EFh"/>
    <property type="match status" value="2"/>
</dbReference>
<keyword evidence="5" id="KW-1185">Reference proteome</keyword>
<dbReference type="SUPFAM" id="SSF47473">
    <property type="entry name" value="EF-hand"/>
    <property type="match status" value="1"/>
</dbReference>